<sequence>MTQFVPVPSPENAPFVPNNCAAPCRLVNMCEKLTEAFERVVSLSECSSVKDAPNFLTPQRRNPPHGRRCWSSARGNLLEQPVDINSRQVLPLAQLQVSRGALIEAPPQCRTNKGHPAARTVPCRSLVPAQC</sequence>
<evidence type="ECO:0000313" key="1">
    <source>
        <dbReference type="EMBL" id="KAH6946305.1"/>
    </source>
</evidence>
<proteinExistence type="predicted"/>
<evidence type="ECO:0000313" key="2">
    <source>
        <dbReference type="Proteomes" id="UP000821845"/>
    </source>
</evidence>
<gene>
    <name evidence="1" type="ORF">HPB50_012749</name>
</gene>
<reference evidence="1" key="1">
    <citation type="submission" date="2020-05" db="EMBL/GenBank/DDBJ databases">
        <title>Large-scale comparative analyses of tick genomes elucidate their genetic diversity and vector capacities.</title>
        <authorList>
            <person name="Jia N."/>
            <person name="Wang J."/>
            <person name="Shi W."/>
            <person name="Du L."/>
            <person name="Sun Y."/>
            <person name="Zhan W."/>
            <person name="Jiang J."/>
            <person name="Wang Q."/>
            <person name="Zhang B."/>
            <person name="Ji P."/>
            <person name="Sakyi L.B."/>
            <person name="Cui X."/>
            <person name="Yuan T."/>
            <person name="Jiang B."/>
            <person name="Yang W."/>
            <person name="Lam T.T.-Y."/>
            <person name="Chang Q."/>
            <person name="Ding S."/>
            <person name="Wang X."/>
            <person name="Zhu J."/>
            <person name="Ruan X."/>
            <person name="Zhao L."/>
            <person name="Wei J."/>
            <person name="Que T."/>
            <person name="Du C."/>
            <person name="Cheng J."/>
            <person name="Dai P."/>
            <person name="Han X."/>
            <person name="Huang E."/>
            <person name="Gao Y."/>
            <person name="Liu J."/>
            <person name="Shao H."/>
            <person name="Ye R."/>
            <person name="Li L."/>
            <person name="Wei W."/>
            <person name="Wang X."/>
            <person name="Wang C."/>
            <person name="Yang T."/>
            <person name="Huo Q."/>
            <person name="Li W."/>
            <person name="Guo W."/>
            <person name="Chen H."/>
            <person name="Zhou L."/>
            <person name="Ni X."/>
            <person name="Tian J."/>
            <person name="Zhou Y."/>
            <person name="Sheng Y."/>
            <person name="Liu T."/>
            <person name="Pan Y."/>
            <person name="Xia L."/>
            <person name="Li J."/>
            <person name="Zhao F."/>
            <person name="Cao W."/>
        </authorList>
    </citation>
    <scope>NUCLEOTIDE SEQUENCE</scope>
    <source>
        <strain evidence="1">Hyas-2018</strain>
    </source>
</reference>
<name>A0ACB7THL2_HYAAI</name>
<dbReference type="Proteomes" id="UP000821845">
    <property type="component" value="Chromosome 1"/>
</dbReference>
<comment type="caution">
    <text evidence="1">The sequence shown here is derived from an EMBL/GenBank/DDBJ whole genome shotgun (WGS) entry which is preliminary data.</text>
</comment>
<dbReference type="EMBL" id="CM023481">
    <property type="protein sequence ID" value="KAH6946305.1"/>
    <property type="molecule type" value="Genomic_DNA"/>
</dbReference>
<accession>A0ACB7THL2</accession>
<keyword evidence="2" id="KW-1185">Reference proteome</keyword>
<protein>
    <submittedName>
        <fullName evidence="1">Uncharacterized protein</fullName>
    </submittedName>
</protein>
<organism evidence="1 2">
    <name type="scientific">Hyalomma asiaticum</name>
    <name type="common">Tick</name>
    <dbReference type="NCBI Taxonomy" id="266040"/>
    <lineage>
        <taxon>Eukaryota</taxon>
        <taxon>Metazoa</taxon>
        <taxon>Ecdysozoa</taxon>
        <taxon>Arthropoda</taxon>
        <taxon>Chelicerata</taxon>
        <taxon>Arachnida</taxon>
        <taxon>Acari</taxon>
        <taxon>Parasitiformes</taxon>
        <taxon>Ixodida</taxon>
        <taxon>Ixodoidea</taxon>
        <taxon>Ixodidae</taxon>
        <taxon>Hyalomminae</taxon>
        <taxon>Hyalomma</taxon>
    </lineage>
</organism>